<keyword evidence="3" id="KW-1185">Reference proteome</keyword>
<feature type="region of interest" description="Disordered" evidence="1">
    <location>
        <begin position="45"/>
        <end position="83"/>
    </location>
</feature>
<name>A0AAD4YFD4_OVIAM</name>
<reference evidence="2" key="1">
    <citation type="submission" date="2022-03" db="EMBL/GenBank/DDBJ databases">
        <title>Genomic analyses of argali, domestic sheep and their hybrids provide insights into chromosomal evolution, heterosis and genetic basis of agronomic traits.</title>
        <authorList>
            <person name="Li M."/>
        </authorList>
    </citation>
    <scope>NUCLEOTIDE SEQUENCE</scope>
    <source>
        <strain evidence="2">CAU-MHL-2022a</strain>
        <tissue evidence="2">Skin</tissue>
    </source>
</reference>
<sequence>MEASDAGRAEPAGDLPDAAGKDASRIEGSVVRLAASLYLARPGSCAGQLERPSNGDLGREHGSSCHRRHRLALGSRLPGSAQI</sequence>
<dbReference type="Proteomes" id="UP001214576">
    <property type="component" value="Unassembled WGS sequence"/>
</dbReference>
<dbReference type="AlphaFoldDB" id="A0AAD4YFD4"/>
<evidence type="ECO:0000313" key="3">
    <source>
        <dbReference type="Proteomes" id="UP001214576"/>
    </source>
</evidence>
<organism evidence="2 3">
    <name type="scientific">Ovis ammon polii</name>
    <dbReference type="NCBI Taxonomy" id="230172"/>
    <lineage>
        <taxon>Eukaryota</taxon>
        <taxon>Metazoa</taxon>
        <taxon>Chordata</taxon>
        <taxon>Craniata</taxon>
        <taxon>Vertebrata</taxon>
        <taxon>Euteleostomi</taxon>
        <taxon>Mammalia</taxon>
        <taxon>Eutheria</taxon>
        <taxon>Laurasiatheria</taxon>
        <taxon>Artiodactyla</taxon>
        <taxon>Ruminantia</taxon>
        <taxon>Pecora</taxon>
        <taxon>Bovidae</taxon>
        <taxon>Caprinae</taxon>
        <taxon>Ovis</taxon>
    </lineage>
</organism>
<feature type="region of interest" description="Disordered" evidence="1">
    <location>
        <begin position="1"/>
        <end position="25"/>
    </location>
</feature>
<gene>
    <name evidence="2" type="ORF">MG293_005498</name>
</gene>
<proteinExistence type="predicted"/>
<evidence type="ECO:0000313" key="2">
    <source>
        <dbReference type="EMBL" id="KAI4545232.1"/>
    </source>
</evidence>
<comment type="caution">
    <text evidence="2">The sequence shown here is derived from an EMBL/GenBank/DDBJ whole genome shotgun (WGS) entry which is preliminary data.</text>
</comment>
<accession>A0AAD4YFD4</accession>
<evidence type="ECO:0000256" key="1">
    <source>
        <dbReference type="SAM" id="MobiDB-lite"/>
    </source>
</evidence>
<dbReference type="EMBL" id="JAKZEL010000003">
    <property type="protein sequence ID" value="KAI4545232.1"/>
    <property type="molecule type" value="Genomic_DNA"/>
</dbReference>
<protein>
    <submittedName>
        <fullName evidence="2">Uncharacterized protein</fullName>
    </submittedName>
</protein>